<evidence type="ECO:0000256" key="2">
    <source>
        <dbReference type="ARBA" id="ARBA00016109"/>
    </source>
</evidence>
<evidence type="ECO:0000313" key="7">
    <source>
        <dbReference type="Proteomes" id="UP000005868"/>
    </source>
</evidence>
<evidence type="ECO:0000313" key="6">
    <source>
        <dbReference type="EMBL" id="AER65978.1"/>
    </source>
</evidence>
<organism evidence="6 7">
    <name type="scientific">Thermovirga lienii (strain ATCC BAA-1197 / DSM 17291 / Cas60314)</name>
    <dbReference type="NCBI Taxonomy" id="580340"/>
    <lineage>
        <taxon>Bacteria</taxon>
        <taxon>Thermotogati</taxon>
        <taxon>Synergistota</taxon>
        <taxon>Synergistia</taxon>
        <taxon>Synergistales</taxon>
        <taxon>Thermovirgaceae</taxon>
        <taxon>Thermovirga</taxon>
    </lineage>
</organism>
<name>G7V6E9_THELD</name>
<dbReference type="Pfam" id="PF17953">
    <property type="entry name" value="Csm4_C"/>
    <property type="match status" value="1"/>
</dbReference>
<keyword evidence="3" id="KW-0694">RNA-binding</keyword>
<dbReference type="KEGG" id="tli:Tlie_0237"/>
<gene>
    <name evidence="6" type="ordered locus">Tlie_0237</name>
</gene>
<evidence type="ECO:0000256" key="4">
    <source>
        <dbReference type="ARBA" id="ARBA00023118"/>
    </source>
</evidence>
<keyword evidence="4" id="KW-0051">Antiviral defense</keyword>
<dbReference type="AlphaFoldDB" id="G7V6E9"/>
<dbReference type="OrthoDB" id="9792564at2"/>
<dbReference type="InterPro" id="IPR005510">
    <property type="entry name" value="Csm4"/>
</dbReference>
<dbReference type="GO" id="GO:0003723">
    <property type="term" value="F:RNA binding"/>
    <property type="evidence" value="ECO:0007669"/>
    <property type="project" value="UniProtKB-KW"/>
</dbReference>
<dbReference type="Proteomes" id="UP000005868">
    <property type="component" value="Chromosome"/>
</dbReference>
<dbReference type="GO" id="GO:0051607">
    <property type="term" value="P:defense response to virus"/>
    <property type="evidence" value="ECO:0007669"/>
    <property type="project" value="UniProtKB-KW"/>
</dbReference>
<dbReference type="EMBL" id="CP003096">
    <property type="protein sequence ID" value="AER65978.1"/>
    <property type="molecule type" value="Genomic_DNA"/>
</dbReference>
<keyword evidence="7" id="KW-1185">Reference proteome</keyword>
<sequence>MLKPLVFHLRFKSGIRQGTLAGDVNRQAGFIGGSTVWGGVGWASAQLNGPEITERLVRTCRLSSLLWKRDDCYYVPAPVFPVAGKGIDDRKKLKKVQWVPVDELNHFVAEKINSNLGDRFFTEETVVSAALDRVSKAAVPYYKRRLKVAEGVVGVLVAECPEDMVAAFKGAIRLLGDTGLGGERSTGWGVFDVEEVSAAETPFGDLLQKEGKRYMTLGAFLPKPEELNLLEKEREYTGYNLWRFRGYVGETDVIKPTVVCLSHGSLLPFKPVGKVIDITPSRMEHPVLFNGCPPSLAVDLPKLEEVEE</sequence>
<protein>
    <recommendedName>
        <fullName evidence="2">CRISPR system Cms protein Csm4</fullName>
    </recommendedName>
</protein>
<reference evidence="6 7" key="2">
    <citation type="journal article" date="2012" name="Stand. Genomic Sci.">
        <title>Genome sequence of the moderately thermophilic, amino-acid-degrading and sulfur-reducing bacterium Thermovirga lienii type strain (Cas60314(T)).</title>
        <authorList>
            <person name="Goker M."/>
            <person name="Saunders E."/>
            <person name="Lapidus A."/>
            <person name="Nolan M."/>
            <person name="Lucas S."/>
            <person name="Hammon N."/>
            <person name="Deshpande S."/>
            <person name="Cheng J.F."/>
            <person name="Han C."/>
            <person name="Tapia R."/>
            <person name="Goodwin L.A."/>
            <person name="Pitluck S."/>
            <person name="Liolios K."/>
            <person name="Mavromatis K."/>
            <person name="Pagani I."/>
            <person name="Ivanova N."/>
            <person name="Mikhailova N."/>
            <person name="Pati A."/>
            <person name="Chen A."/>
            <person name="Palaniappan K."/>
            <person name="Land M."/>
            <person name="Chang Y.J."/>
            <person name="Jeffries C.D."/>
            <person name="Brambilla E.M."/>
            <person name="Rohde M."/>
            <person name="Spring S."/>
            <person name="Detter J.C."/>
            <person name="Woyke T."/>
            <person name="Bristow J."/>
            <person name="Eisen J.A."/>
            <person name="Markowitz V."/>
            <person name="Hugenholtz P."/>
            <person name="Kyrpides N.C."/>
            <person name="Klenk H.P."/>
        </authorList>
    </citation>
    <scope>NUCLEOTIDE SEQUENCE [LARGE SCALE GENOMIC DNA]</scope>
    <source>
        <strain evidence="7">ATCC BAA-1197 / DSM 17291 / Cas60314</strain>
    </source>
</reference>
<dbReference type="STRING" id="580340.Tlie_0237"/>
<reference evidence="7" key="1">
    <citation type="submission" date="2011-10" db="EMBL/GenBank/DDBJ databases">
        <title>The complete genome of chromosome of Thermovirga lienii DSM 17291.</title>
        <authorList>
            <consortium name="US DOE Joint Genome Institute (JGI-PGF)"/>
            <person name="Lucas S."/>
            <person name="Copeland A."/>
            <person name="Lapidus A."/>
            <person name="Glavina del Rio T."/>
            <person name="Dalin E."/>
            <person name="Tice H."/>
            <person name="Bruce D."/>
            <person name="Goodwin L."/>
            <person name="Pitluck S."/>
            <person name="Peters L."/>
            <person name="Mikhailova N."/>
            <person name="Saunders E."/>
            <person name="Kyrpides N."/>
            <person name="Mavromatis K."/>
            <person name="Ivanova N."/>
            <person name="Last F.I."/>
            <person name="Brettin T."/>
            <person name="Detter J.C."/>
            <person name="Han C."/>
            <person name="Larimer F."/>
            <person name="Land M."/>
            <person name="Hauser L."/>
            <person name="Markowitz V."/>
            <person name="Cheng J.-F."/>
            <person name="Hugenholtz P."/>
            <person name="Woyke T."/>
            <person name="Wu D."/>
            <person name="Spring S."/>
            <person name="Schroeder M."/>
            <person name="Brambilla E.-M."/>
            <person name="Klenk H.-P."/>
            <person name="Eisen J.A."/>
        </authorList>
    </citation>
    <scope>NUCLEOTIDE SEQUENCE [LARGE SCALE GENOMIC DNA]</scope>
    <source>
        <strain evidence="7">ATCC BAA-1197 / DSM 17291 / Cas60314</strain>
    </source>
</reference>
<evidence type="ECO:0000256" key="3">
    <source>
        <dbReference type="ARBA" id="ARBA00022884"/>
    </source>
</evidence>
<accession>G7V6E9</accession>
<evidence type="ECO:0000259" key="5">
    <source>
        <dbReference type="Pfam" id="PF17953"/>
    </source>
</evidence>
<comment type="similarity">
    <text evidence="1">Belongs to the CRISPR-associated Csm4 family.</text>
</comment>
<feature type="domain" description="Csm4 C-terminal" evidence="5">
    <location>
        <begin position="209"/>
        <end position="297"/>
    </location>
</feature>
<dbReference type="eggNOG" id="COG1567">
    <property type="taxonomic scope" value="Bacteria"/>
</dbReference>
<proteinExistence type="inferred from homology"/>
<dbReference type="NCBIfam" id="TIGR01903">
    <property type="entry name" value="cas5_csm4"/>
    <property type="match status" value="1"/>
</dbReference>
<evidence type="ECO:0000256" key="1">
    <source>
        <dbReference type="ARBA" id="ARBA00005772"/>
    </source>
</evidence>
<dbReference type="InterPro" id="IPR040932">
    <property type="entry name" value="Csm4_C"/>
</dbReference>
<dbReference type="HOGENOM" id="CLU_062371_0_0_0"/>